<evidence type="ECO:0000313" key="2">
    <source>
        <dbReference type="Proteomes" id="UP001152622"/>
    </source>
</evidence>
<name>A0A9Q1GEG1_SYNKA</name>
<proteinExistence type="predicted"/>
<dbReference type="EMBL" id="JAINUF010000001">
    <property type="protein sequence ID" value="KAJ8382654.1"/>
    <property type="molecule type" value="Genomic_DNA"/>
</dbReference>
<organism evidence="1 2">
    <name type="scientific">Synaphobranchus kaupii</name>
    <name type="common">Kaup's arrowtooth eel</name>
    <dbReference type="NCBI Taxonomy" id="118154"/>
    <lineage>
        <taxon>Eukaryota</taxon>
        <taxon>Metazoa</taxon>
        <taxon>Chordata</taxon>
        <taxon>Craniata</taxon>
        <taxon>Vertebrata</taxon>
        <taxon>Euteleostomi</taxon>
        <taxon>Actinopterygii</taxon>
        <taxon>Neopterygii</taxon>
        <taxon>Teleostei</taxon>
        <taxon>Anguilliformes</taxon>
        <taxon>Synaphobranchidae</taxon>
        <taxon>Synaphobranchus</taxon>
    </lineage>
</organism>
<sequence length="128" mass="14905">MHVYDLYAEPTRAHIFASSEMDDIQLQGVKRHKLRRMKQGNARSMLHCLAVRIRFLQQHEENLHSWWCGIYRASYWTARSHAAWTRREIPVSHRIKPLAGPILIGLDEREGLPPPLLGQPSWESTADI</sequence>
<protein>
    <submittedName>
        <fullName evidence="1">Uncharacterized protein</fullName>
    </submittedName>
</protein>
<keyword evidence="2" id="KW-1185">Reference proteome</keyword>
<dbReference type="AlphaFoldDB" id="A0A9Q1GEG1"/>
<reference evidence="1" key="1">
    <citation type="journal article" date="2023" name="Science">
        <title>Genome structures resolve the early diversification of teleost fishes.</title>
        <authorList>
            <person name="Parey E."/>
            <person name="Louis A."/>
            <person name="Montfort J."/>
            <person name="Bouchez O."/>
            <person name="Roques C."/>
            <person name="Iampietro C."/>
            <person name="Lluch J."/>
            <person name="Castinel A."/>
            <person name="Donnadieu C."/>
            <person name="Desvignes T."/>
            <person name="Floi Bucao C."/>
            <person name="Jouanno E."/>
            <person name="Wen M."/>
            <person name="Mejri S."/>
            <person name="Dirks R."/>
            <person name="Jansen H."/>
            <person name="Henkel C."/>
            <person name="Chen W.J."/>
            <person name="Zahm M."/>
            <person name="Cabau C."/>
            <person name="Klopp C."/>
            <person name="Thompson A.W."/>
            <person name="Robinson-Rechavi M."/>
            <person name="Braasch I."/>
            <person name="Lecointre G."/>
            <person name="Bobe J."/>
            <person name="Postlethwait J.H."/>
            <person name="Berthelot C."/>
            <person name="Roest Crollius H."/>
            <person name="Guiguen Y."/>
        </authorList>
    </citation>
    <scope>NUCLEOTIDE SEQUENCE</scope>
    <source>
        <strain evidence="1">WJC10195</strain>
    </source>
</reference>
<accession>A0A9Q1GEG1</accession>
<evidence type="ECO:0000313" key="1">
    <source>
        <dbReference type="EMBL" id="KAJ8382654.1"/>
    </source>
</evidence>
<gene>
    <name evidence="1" type="ORF">SKAU_G00034320</name>
</gene>
<dbReference type="Proteomes" id="UP001152622">
    <property type="component" value="Chromosome 1"/>
</dbReference>
<comment type="caution">
    <text evidence="1">The sequence shown here is derived from an EMBL/GenBank/DDBJ whole genome shotgun (WGS) entry which is preliminary data.</text>
</comment>